<reference evidence="3" key="1">
    <citation type="submission" date="2013-02" db="EMBL/GenBank/DDBJ databases">
        <title>The Genome Sequence of Acinetobacter sp. NIPH 236.</title>
        <authorList>
            <consortium name="The Broad Institute Genome Sequencing Platform"/>
            <consortium name="The Broad Institute Genome Sequencing Center for Infectious Disease"/>
            <person name="Cerqueira G."/>
            <person name="Feldgarden M."/>
            <person name="Courvalin P."/>
            <person name="Perichon B."/>
            <person name="Grillot-Courvalin C."/>
            <person name="Clermont D."/>
            <person name="Rocha E."/>
            <person name="Yoon E.-J."/>
            <person name="Nemec A."/>
            <person name="Walker B."/>
            <person name="Young S.K."/>
            <person name="Zeng Q."/>
            <person name="Gargeya S."/>
            <person name="Fitzgerald M."/>
            <person name="Haas B."/>
            <person name="Abouelleil A."/>
            <person name="Alvarado L."/>
            <person name="Arachchi H.M."/>
            <person name="Berlin A.M."/>
            <person name="Chapman S.B."/>
            <person name="Dewar J."/>
            <person name="Goldberg J."/>
            <person name="Griggs A."/>
            <person name="Gujja S."/>
            <person name="Hansen M."/>
            <person name="Howarth C."/>
            <person name="Imamovic A."/>
            <person name="Larimer J."/>
            <person name="McCowan C."/>
            <person name="Murphy C."/>
            <person name="Neiman D."/>
            <person name="Pearson M."/>
            <person name="Priest M."/>
            <person name="Roberts A."/>
            <person name="Saif S."/>
            <person name="Shea T."/>
            <person name="Sisk P."/>
            <person name="Sykes S."/>
            <person name="Wortman J."/>
            <person name="Nusbaum C."/>
            <person name="Birren B."/>
        </authorList>
    </citation>
    <scope>NUCLEOTIDE SEQUENCE [LARGE SCALE GENOMIC DNA]</scope>
    <source>
        <strain evidence="3">NIPH 236</strain>
    </source>
</reference>
<evidence type="ECO:0008006" key="4">
    <source>
        <dbReference type="Google" id="ProtNLM"/>
    </source>
</evidence>
<protein>
    <recommendedName>
        <fullName evidence="4">DUF2946 domain-containing protein</fullName>
    </recommendedName>
</protein>
<evidence type="ECO:0000313" key="2">
    <source>
        <dbReference type="EMBL" id="ENU26088.1"/>
    </source>
</evidence>
<sequence>MQLHKKYKHLWFVFLMIFFIGGSGASIAAVQTIQLDQKMPTAQVIPCHDQQMTRQHHQMDMSHDVTNVVKCHDGHMQDQQHCPDCNNISHCQTINFALDQQIPSLSVSPFFELNTYKNTAYQARHLAGHWQEILRPPRT</sequence>
<evidence type="ECO:0000256" key="1">
    <source>
        <dbReference type="SAM" id="SignalP"/>
    </source>
</evidence>
<dbReference type="GeneID" id="92836308"/>
<keyword evidence="3" id="KW-1185">Reference proteome</keyword>
<evidence type="ECO:0000313" key="3">
    <source>
        <dbReference type="Proteomes" id="UP000013190"/>
    </source>
</evidence>
<dbReference type="Proteomes" id="UP000013190">
    <property type="component" value="Unassembled WGS sequence"/>
</dbReference>
<reference evidence="2 3" key="2">
    <citation type="journal article" date="2016" name="Int. J. Syst. Evol. Microbiol.">
        <title>Taxonomy of haemolytic and/or proteolytic strains of the genus Acinetobacter with the proposal of Acinetobacter courvalinii sp. nov. (genomic species 14 sensu Bouvet &amp; Jeanjean), Acinetobacter dispersus sp. nov. (genomic species 17), Acinetobacter modestus sp. nov., Acinetobacter proteolyticus sp. nov. and Acinetobacter vivianii sp. nov.</title>
        <authorList>
            <person name="Nemec A."/>
            <person name="Radolfova-Krizova L."/>
            <person name="Maixnerova M."/>
            <person name="Vrestiakova E."/>
            <person name="Jezek P."/>
            <person name="Sedo O."/>
        </authorList>
    </citation>
    <scope>NUCLEOTIDE SEQUENCE [LARGE SCALE GENOMIC DNA]</scope>
    <source>
        <strain evidence="2 3">NIPH 236</strain>
    </source>
</reference>
<proteinExistence type="predicted"/>
<accession>A0ABN0JLA5</accession>
<comment type="caution">
    <text evidence="2">The sequence shown here is derived from an EMBL/GenBank/DDBJ whole genome shotgun (WGS) entry which is preliminary data.</text>
</comment>
<gene>
    <name evidence="2" type="ORF">F992_02961</name>
</gene>
<dbReference type="RefSeq" id="WP_004663803.1">
    <property type="nucleotide sequence ID" value="NZ_BMDV01000006.1"/>
</dbReference>
<dbReference type="EMBL" id="APOJ01000029">
    <property type="protein sequence ID" value="ENU26088.1"/>
    <property type="molecule type" value="Genomic_DNA"/>
</dbReference>
<keyword evidence="1" id="KW-0732">Signal</keyword>
<organism evidence="2 3">
    <name type="scientific">Acinetobacter modestus</name>
    <dbReference type="NCBI Taxonomy" id="1776740"/>
    <lineage>
        <taxon>Bacteria</taxon>
        <taxon>Pseudomonadati</taxon>
        <taxon>Pseudomonadota</taxon>
        <taxon>Gammaproteobacteria</taxon>
        <taxon>Moraxellales</taxon>
        <taxon>Moraxellaceae</taxon>
        <taxon>Acinetobacter</taxon>
    </lineage>
</organism>
<feature type="chain" id="PRO_5045863477" description="DUF2946 domain-containing protein" evidence="1">
    <location>
        <begin position="29"/>
        <end position="139"/>
    </location>
</feature>
<feature type="signal peptide" evidence="1">
    <location>
        <begin position="1"/>
        <end position="28"/>
    </location>
</feature>
<name>A0ABN0JLA5_9GAMM</name>